<reference evidence="3" key="1">
    <citation type="submission" date="2016-10" db="EMBL/GenBank/DDBJ databases">
        <authorList>
            <person name="Varghese N."/>
            <person name="Submissions S."/>
        </authorList>
    </citation>
    <scope>NUCLEOTIDE SEQUENCE [LARGE SCALE GENOMIC DNA]</scope>
    <source>
        <strain evidence="3">JCM 10271</strain>
    </source>
</reference>
<accession>A0A1I5X1K3</accession>
<proteinExistence type="predicted"/>
<evidence type="ECO:0000256" key="1">
    <source>
        <dbReference type="SAM" id="SignalP"/>
    </source>
</evidence>
<gene>
    <name evidence="2" type="ORF">SAMN05421853_10385</name>
</gene>
<feature type="chain" id="PRO_5017185179" evidence="1">
    <location>
        <begin position="18"/>
        <end position="99"/>
    </location>
</feature>
<organism evidence="2 3">
    <name type="scientific">Roseivivax halotolerans</name>
    <dbReference type="NCBI Taxonomy" id="93684"/>
    <lineage>
        <taxon>Bacteria</taxon>
        <taxon>Pseudomonadati</taxon>
        <taxon>Pseudomonadota</taxon>
        <taxon>Alphaproteobacteria</taxon>
        <taxon>Rhodobacterales</taxon>
        <taxon>Roseobacteraceae</taxon>
        <taxon>Roseivivax</taxon>
    </lineage>
</organism>
<evidence type="ECO:0000313" key="3">
    <source>
        <dbReference type="Proteomes" id="UP000243106"/>
    </source>
</evidence>
<dbReference type="Proteomes" id="UP000243106">
    <property type="component" value="Unassembled WGS sequence"/>
</dbReference>
<dbReference type="STRING" id="93684.SAMN05421853_10385"/>
<feature type="signal peptide" evidence="1">
    <location>
        <begin position="1"/>
        <end position="17"/>
    </location>
</feature>
<sequence length="99" mass="10698">MIRAALFLAALGGPALADVTGPSGRTIPCYCTDSEGDRVELGEVICLSVDGRDFLAQCQMSLNNPMWREISEGCLSSDLSLRPEFVQPAFDARLVDPHI</sequence>
<name>A0A1I5X1K3_9RHOB</name>
<keyword evidence="1" id="KW-0732">Signal</keyword>
<protein>
    <submittedName>
        <fullName evidence="2">Uncharacterized protein</fullName>
    </submittedName>
</protein>
<evidence type="ECO:0000313" key="2">
    <source>
        <dbReference type="EMBL" id="SFQ25873.1"/>
    </source>
</evidence>
<dbReference type="AlphaFoldDB" id="A0A1I5X1K3"/>
<keyword evidence="3" id="KW-1185">Reference proteome</keyword>
<dbReference type="EMBL" id="FOXV01000003">
    <property type="protein sequence ID" value="SFQ25873.1"/>
    <property type="molecule type" value="Genomic_DNA"/>
</dbReference>